<accession>A0ABQ1NIX1</accession>
<dbReference type="EMBL" id="BMKI01000001">
    <property type="protein sequence ID" value="GGC77957.1"/>
    <property type="molecule type" value="Genomic_DNA"/>
</dbReference>
<proteinExistence type="predicted"/>
<dbReference type="RefSeq" id="WP_088268369.1">
    <property type="nucleotide sequence ID" value="NZ_BMKI01000001.1"/>
</dbReference>
<dbReference type="Proteomes" id="UP000630615">
    <property type="component" value="Unassembled WGS sequence"/>
</dbReference>
<organism evidence="1 2">
    <name type="scientific">Enterococcus wangshanyuanii</name>
    <dbReference type="NCBI Taxonomy" id="2005703"/>
    <lineage>
        <taxon>Bacteria</taxon>
        <taxon>Bacillati</taxon>
        <taxon>Bacillota</taxon>
        <taxon>Bacilli</taxon>
        <taxon>Lactobacillales</taxon>
        <taxon>Enterococcaceae</taxon>
        <taxon>Enterococcus</taxon>
    </lineage>
</organism>
<sequence length="187" mass="22300">MKEILIYTFSEEKKLELIFTKTEEKVYAYNEVIVKYIDNNNEYLLFKDFAIETFRILVNQFENALKNEIIVSKKNFQKGIGYEWVIYSHEVAEGNFDIENLTDKFSLWSTPAREGYASWLYNSDEKICLEVSPYYLWDYDEPKENESFQSFEDFIIMYSKIDCIEIARETAIQILDDGKHLLNSIVY</sequence>
<evidence type="ECO:0000313" key="2">
    <source>
        <dbReference type="Proteomes" id="UP000630615"/>
    </source>
</evidence>
<protein>
    <submittedName>
        <fullName evidence="1">Uncharacterized protein</fullName>
    </submittedName>
</protein>
<comment type="caution">
    <text evidence="1">The sequence shown here is derived from an EMBL/GenBank/DDBJ whole genome shotgun (WGS) entry which is preliminary data.</text>
</comment>
<reference evidence="2" key="1">
    <citation type="journal article" date="2019" name="Int. J. Syst. Evol. Microbiol.">
        <title>The Global Catalogue of Microorganisms (GCM) 10K type strain sequencing project: providing services to taxonomists for standard genome sequencing and annotation.</title>
        <authorList>
            <consortium name="The Broad Institute Genomics Platform"/>
            <consortium name="The Broad Institute Genome Sequencing Center for Infectious Disease"/>
            <person name="Wu L."/>
            <person name="Ma J."/>
        </authorList>
    </citation>
    <scope>NUCLEOTIDE SEQUENCE [LARGE SCALE GENOMIC DNA]</scope>
    <source>
        <strain evidence="2">CGMCC 1.15942</strain>
    </source>
</reference>
<keyword evidence="2" id="KW-1185">Reference proteome</keyword>
<evidence type="ECO:0000313" key="1">
    <source>
        <dbReference type="EMBL" id="GGC77957.1"/>
    </source>
</evidence>
<gene>
    <name evidence="1" type="ORF">GCM10011573_04490</name>
</gene>
<name>A0ABQ1NIX1_9ENTE</name>